<keyword evidence="8" id="KW-1185">Reference proteome</keyword>
<name>A0A2K4YAX4_9MYCO</name>
<dbReference type="InterPro" id="IPR050259">
    <property type="entry name" value="SDR"/>
</dbReference>
<protein>
    <recommendedName>
        <fullName evidence="5">3-oxoacyl-[acyl-carrier-protein] reductase MabA</fullName>
    </recommendedName>
</protein>
<keyword evidence="3" id="KW-0134">Cell wall</keyword>
<comment type="subcellular location">
    <subcellularLocation>
        <location evidence="1">Secreted</location>
        <location evidence="1">Cell wall</location>
    </subcellularLocation>
</comment>
<keyword evidence="3" id="KW-0964">Secreted</keyword>
<dbReference type="PANTHER" id="PTHR42879:SF2">
    <property type="entry name" value="3-OXOACYL-[ACYL-CARRIER-PROTEIN] REDUCTASE FABG"/>
    <property type="match status" value="1"/>
</dbReference>
<dbReference type="InterPro" id="IPR020904">
    <property type="entry name" value="Sc_DH/Rdtase_CS"/>
</dbReference>
<feature type="non-terminal residue" evidence="7">
    <location>
        <position position="1"/>
    </location>
</feature>
<evidence type="ECO:0000256" key="5">
    <source>
        <dbReference type="ARBA" id="ARBA00040781"/>
    </source>
</evidence>
<dbReference type="CDD" id="cd05233">
    <property type="entry name" value="SDR_c"/>
    <property type="match status" value="1"/>
</dbReference>
<accession>A0A2K4YAX4</accession>
<dbReference type="GO" id="GO:0032787">
    <property type="term" value="P:monocarboxylic acid metabolic process"/>
    <property type="evidence" value="ECO:0007669"/>
    <property type="project" value="UniProtKB-ARBA"/>
</dbReference>
<dbReference type="InterPro" id="IPR002347">
    <property type="entry name" value="SDR_fam"/>
</dbReference>
<evidence type="ECO:0000256" key="6">
    <source>
        <dbReference type="ARBA" id="ARBA00047400"/>
    </source>
</evidence>
<dbReference type="GO" id="GO:0004316">
    <property type="term" value="F:3-oxoacyl-[acyl-carrier-protein] reductase (NADPH) activity"/>
    <property type="evidence" value="ECO:0007669"/>
    <property type="project" value="UniProtKB-EC"/>
</dbReference>
<dbReference type="AlphaFoldDB" id="A0A2K4YAX4"/>
<dbReference type="SUPFAM" id="SSF51735">
    <property type="entry name" value="NAD(P)-binding Rossmann-fold domains"/>
    <property type="match status" value="1"/>
</dbReference>
<dbReference type="PRINTS" id="PR00081">
    <property type="entry name" value="GDHRDH"/>
</dbReference>
<dbReference type="Pfam" id="PF13561">
    <property type="entry name" value="adh_short_C2"/>
    <property type="match status" value="1"/>
</dbReference>
<evidence type="ECO:0000313" key="7">
    <source>
        <dbReference type="EMBL" id="SOX53940.1"/>
    </source>
</evidence>
<evidence type="ECO:0000256" key="4">
    <source>
        <dbReference type="ARBA" id="ARBA00023002"/>
    </source>
</evidence>
<keyword evidence="4" id="KW-0560">Oxidoreductase</keyword>
<organism evidence="7 8">
    <name type="scientific">Mycobacterium ahvazicum</name>
    <dbReference type="NCBI Taxonomy" id="1964395"/>
    <lineage>
        <taxon>Bacteria</taxon>
        <taxon>Bacillati</taxon>
        <taxon>Actinomycetota</taxon>
        <taxon>Actinomycetes</taxon>
        <taxon>Mycobacteriales</taxon>
        <taxon>Mycobacteriaceae</taxon>
        <taxon>Mycobacterium</taxon>
        <taxon>Mycobacterium simiae complex</taxon>
    </lineage>
</organism>
<comment type="catalytic activity">
    <reaction evidence="6">
        <text>a (3R)-hydroxyacyl-[ACP] + NADP(+) = a 3-oxoacyl-[ACP] + NADPH + H(+)</text>
        <dbReference type="Rhea" id="RHEA:17397"/>
        <dbReference type="Rhea" id="RHEA-COMP:9916"/>
        <dbReference type="Rhea" id="RHEA-COMP:9945"/>
        <dbReference type="ChEBI" id="CHEBI:15378"/>
        <dbReference type="ChEBI" id="CHEBI:57783"/>
        <dbReference type="ChEBI" id="CHEBI:58349"/>
        <dbReference type="ChEBI" id="CHEBI:78776"/>
        <dbReference type="ChEBI" id="CHEBI:78827"/>
        <dbReference type="EC" id="1.1.1.100"/>
    </reaction>
    <physiologicalReaction direction="right-to-left" evidence="6">
        <dbReference type="Rhea" id="RHEA:17399"/>
    </physiologicalReaction>
</comment>
<dbReference type="PROSITE" id="PS00061">
    <property type="entry name" value="ADH_SHORT"/>
    <property type="match status" value="1"/>
</dbReference>
<gene>
    <name evidence="7" type="ORF">MAAFP003_2616</name>
</gene>
<dbReference type="Gene3D" id="3.40.50.720">
    <property type="entry name" value="NAD(P)-binding Rossmann-like Domain"/>
    <property type="match status" value="1"/>
</dbReference>
<proteinExistence type="inferred from homology"/>
<evidence type="ECO:0000256" key="3">
    <source>
        <dbReference type="ARBA" id="ARBA00022512"/>
    </source>
</evidence>
<dbReference type="FunFam" id="3.40.50.720:FF:000084">
    <property type="entry name" value="Short-chain dehydrogenase reductase"/>
    <property type="match status" value="1"/>
</dbReference>
<reference evidence="7" key="1">
    <citation type="submission" date="2018-01" db="EMBL/GenBank/DDBJ databases">
        <authorList>
            <consortium name="Urmite Genomes"/>
        </authorList>
    </citation>
    <scope>NUCLEOTIDE SEQUENCE [LARGE SCALE GENOMIC DNA]</scope>
    <source>
        <strain evidence="7">AFP003</strain>
    </source>
</reference>
<evidence type="ECO:0000313" key="8">
    <source>
        <dbReference type="Proteomes" id="UP000236318"/>
    </source>
</evidence>
<dbReference type="InterPro" id="IPR036291">
    <property type="entry name" value="NAD(P)-bd_dom_sf"/>
</dbReference>
<dbReference type="EMBL" id="FXEG02000003">
    <property type="protein sequence ID" value="SOX53940.1"/>
    <property type="molecule type" value="Genomic_DNA"/>
</dbReference>
<comment type="similarity">
    <text evidence="2">Belongs to the short-chain dehydrogenases/reductases (SDR) family.</text>
</comment>
<dbReference type="PRINTS" id="PR00080">
    <property type="entry name" value="SDRFAMILY"/>
</dbReference>
<dbReference type="Proteomes" id="UP000236318">
    <property type="component" value="Unassembled WGS sequence"/>
</dbReference>
<sequence>VGCATARVDLLVAMTTLQGKIAFVTGASSGLGAETAKLLSRQGATIFGIGRDTARLAEVFADIERGSFASVDVGSAPACKDAVEQCVREFGGLDVLINIAGKHQMRRTESMSDDDWTEDLAVNLNGPFYLCRAALPQLLERGGNIVNVASIAGVEGQAYSAGYCAAKHGLIGLTRALAVEYTADRLRVNAVCPGGMLTPQIEQFTAPENPNYDLIMRTASPRGMMQPLDVANVIAFLASDAAVAVHGAVYRVDNGKGAG</sequence>
<dbReference type="PANTHER" id="PTHR42879">
    <property type="entry name" value="3-OXOACYL-(ACYL-CARRIER-PROTEIN) REDUCTASE"/>
    <property type="match status" value="1"/>
</dbReference>
<comment type="caution">
    <text evidence="7">The sequence shown here is derived from an EMBL/GenBank/DDBJ whole genome shotgun (WGS) entry which is preliminary data.</text>
</comment>
<evidence type="ECO:0000256" key="1">
    <source>
        <dbReference type="ARBA" id="ARBA00004191"/>
    </source>
</evidence>
<evidence type="ECO:0000256" key="2">
    <source>
        <dbReference type="ARBA" id="ARBA00006484"/>
    </source>
</evidence>